<gene>
    <name evidence="1" type="ORF">AMTR_s00142p00045990</name>
</gene>
<organism evidence="1 2">
    <name type="scientific">Amborella trichopoda</name>
    <dbReference type="NCBI Taxonomy" id="13333"/>
    <lineage>
        <taxon>Eukaryota</taxon>
        <taxon>Viridiplantae</taxon>
        <taxon>Streptophyta</taxon>
        <taxon>Embryophyta</taxon>
        <taxon>Tracheophyta</taxon>
        <taxon>Spermatophyta</taxon>
        <taxon>Magnoliopsida</taxon>
        <taxon>Amborellales</taxon>
        <taxon>Amborellaceae</taxon>
        <taxon>Amborella</taxon>
    </lineage>
</organism>
<dbReference type="AlphaFoldDB" id="W1PEA1"/>
<dbReference type="Proteomes" id="UP000017836">
    <property type="component" value="Unassembled WGS sequence"/>
</dbReference>
<keyword evidence="2" id="KW-1185">Reference proteome</keyword>
<evidence type="ECO:0000313" key="1">
    <source>
        <dbReference type="EMBL" id="ERN06034.1"/>
    </source>
</evidence>
<accession>W1PEA1</accession>
<proteinExistence type="predicted"/>
<name>W1PEA1_AMBTC</name>
<evidence type="ECO:0000313" key="2">
    <source>
        <dbReference type="Proteomes" id="UP000017836"/>
    </source>
</evidence>
<sequence>MTTPCPINVGWIHHDALLHQPRGSRKEEIPTIRMGGSHQPQLNPLRFKPILSLMPTPLGSCIYDCAPHGFAASPSPFFLGAPSPSFLSRLSLWPVPFVLSLNVCLRVRCLSLLQGSCAPSTFISSYAPLPLRVLFPHMAKPQHTLIGLRQPYAM</sequence>
<dbReference type="Gramene" id="ERN06034">
    <property type="protein sequence ID" value="ERN06034"/>
    <property type="gene ID" value="AMTR_s00142p00045990"/>
</dbReference>
<dbReference type="HOGENOM" id="CLU_1706659_0_0_1"/>
<dbReference type="EMBL" id="KI393933">
    <property type="protein sequence ID" value="ERN06034.1"/>
    <property type="molecule type" value="Genomic_DNA"/>
</dbReference>
<reference evidence="2" key="1">
    <citation type="journal article" date="2013" name="Science">
        <title>The Amborella genome and the evolution of flowering plants.</title>
        <authorList>
            <consortium name="Amborella Genome Project"/>
        </authorList>
    </citation>
    <scope>NUCLEOTIDE SEQUENCE [LARGE SCALE GENOMIC DNA]</scope>
</reference>
<protein>
    <submittedName>
        <fullName evidence="1">Uncharacterized protein</fullName>
    </submittedName>
</protein>